<dbReference type="GO" id="GO:0008777">
    <property type="term" value="F:acetylornithine deacetylase activity"/>
    <property type="evidence" value="ECO:0007669"/>
    <property type="project" value="TreeGrafter"/>
</dbReference>
<sequence length="490" mass="51175">MTAPRPTLGAPPGTAPGGRDGARAAGRVALLPAERRLLLDLIELRTAGPLETGAEGPRPQLWEAQRAFAEAAAAIGFGTVHHAAPDPRVLDREGVPETVREAAATMPDFLACQPSMVLRLGPALPTERTVMFNVHLDTVAGWEPPAYRDGRFHGRGAIDAKGPAVALLAGLRQAVATVPGLGETTGVLVQLVSGEEGGAMGVFGTRPLVEAGHTGRINIFCEPTRSRLVPRSTAAATAQISVAGTDSIDDMPGGGHNATVLLGFLAQHLAERLPGRVDGGRVCVAGLHTGDLHNKVYGSGRLLLNLAYGTTAAGSALQAELERELHAGLAAFTERFADQADFARTATEADRVTALRWLKRGLPALDDQDPWAERLLGRTAGLPYAPPTDPACTCDAIWMHGVPGAYTAVLGPGDLDANNAHADGEYADIEDLEGFATSVAALLRHFTREAAGHAERHSGPYTAHDAGTRGAQPTEPHPTPRLAQSMDGSS</sequence>
<dbReference type="InterPro" id="IPR002933">
    <property type="entry name" value="Peptidase_M20"/>
</dbReference>
<keyword evidence="3" id="KW-1185">Reference proteome</keyword>
<dbReference type="Pfam" id="PF01546">
    <property type="entry name" value="Peptidase_M20"/>
    <property type="match status" value="1"/>
</dbReference>
<dbReference type="Gene3D" id="3.40.630.10">
    <property type="entry name" value="Zn peptidases"/>
    <property type="match status" value="1"/>
</dbReference>
<comment type="caution">
    <text evidence="2">The sequence shown here is derived from an EMBL/GenBank/DDBJ whole genome shotgun (WGS) entry which is preliminary data.</text>
</comment>
<dbReference type="GO" id="GO:0006526">
    <property type="term" value="P:L-arginine biosynthetic process"/>
    <property type="evidence" value="ECO:0007669"/>
    <property type="project" value="TreeGrafter"/>
</dbReference>
<feature type="region of interest" description="Disordered" evidence="1">
    <location>
        <begin position="450"/>
        <end position="490"/>
    </location>
</feature>
<keyword evidence="2" id="KW-0378">Hydrolase</keyword>
<dbReference type="PANTHER" id="PTHR43808:SF31">
    <property type="entry name" value="N-ACETYL-L-CITRULLINE DEACETYLASE"/>
    <property type="match status" value="1"/>
</dbReference>
<reference evidence="2 3" key="1">
    <citation type="submission" date="2019-03" db="EMBL/GenBank/DDBJ databases">
        <authorList>
            <person name="Gonzalez-Pimentel J.L."/>
        </authorList>
    </citation>
    <scope>NUCLEOTIDE SEQUENCE [LARGE SCALE GENOMIC DNA]</scope>
    <source>
        <strain evidence="2 3">JCM 31289</strain>
    </source>
</reference>
<dbReference type="Proteomes" id="UP000297948">
    <property type="component" value="Unassembled WGS sequence"/>
</dbReference>
<dbReference type="Gene3D" id="3.30.70.360">
    <property type="match status" value="1"/>
</dbReference>
<evidence type="ECO:0000313" key="2">
    <source>
        <dbReference type="EMBL" id="TGB19133.1"/>
    </source>
</evidence>
<dbReference type="SUPFAM" id="SSF53187">
    <property type="entry name" value="Zn-dependent exopeptidases"/>
    <property type="match status" value="1"/>
</dbReference>
<feature type="compositionally biased region" description="Low complexity" evidence="1">
    <location>
        <begin position="1"/>
        <end position="12"/>
    </location>
</feature>
<organism evidence="2 3">
    <name type="scientific">Streptomyces palmae</name>
    <dbReference type="NCBI Taxonomy" id="1701085"/>
    <lineage>
        <taxon>Bacteria</taxon>
        <taxon>Bacillati</taxon>
        <taxon>Actinomycetota</taxon>
        <taxon>Actinomycetes</taxon>
        <taxon>Kitasatosporales</taxon>
        <taxon>Streptomycetaceae</taxon>
        <taxon>Streptomyces</taxon>
    </lineage>
</organism>
<evidence type="ECO:0000313" key="3">
    <source>
        <dbReference type="Proteomes" id="UP000297948"/>
    </source>
</evidence>
<dbReference type="AlphaFoldDB" id="A0A4Z0HIJ8"/>
<dbReference type="PANTHER" id="PTHR43808">
    <property type="entry name" value="ACETYLORNITHINE DEACETYLASE"/>
    <property type="match status" value="1"/>
</dbReference>
<dbReference type="EMBL" id="SRID01000003">
    <property type="protein sequence ID" value="TGB19133.1"/>
    <property type="molecule type" value="Genomic_DNA"/>
</dbReference>
<proteinExistence type="predicted"/>
<protein>
    <submittedName>
        <fullName evidence="2">M20/M25/M40 family metallo-hydrolase</fullName>
    </submittedName>
</protein>
<evidence type="ECO:0000256" key="1">
    <source>
        <dbReference type="SAM" id="MobiDB-lite"/>
    </source>
</evidence>
<name>A0A4Z0HIJ8_9ACTN</name>
<dbReference type="OrthoDB" id="7055905at2"/>
<accession>A0A4Z0HIJ8</accession>
<gene>
    <name evidence="2" type="ORF">E4099_00855</name>
</gene>
<dbReference type="InterPro" id="IPR050072">
    <property type="entry name" value="Peptidase_M20A"/>
</dbReference>
<feature type="region of interest" description="Disordered" evidence="1">
    <location>
        <begin position="1"/>
        <end position="22"/>
    </location>
</feature>
<dbReference type="RefSeq" id="WP_135336925.1">
    <property type="nucleotide sequence ID" value="NZ_JBHLTX010000017.1"/>
</dbReference>